<evidence type="ECO:0000256" key="1">
    <source>
        <dbReference type="SAM" id="Phobius"/>
    </source>
</evidence>
<gene>
    <name evidence="2" type="ORF">SI7747_UN022114</name>
</gene>
<accession>A0ABN7ECY1</accession>
<name>A0ABN7ECY1_SPIIN</name>
<feature type="transmembrane region" description="Helical" evidence="1">
    <location>
        <begin position="31"/>
        <end position="52"/>
    </location>
</feature>
<keyword evidence="1" id="KW-1133">Transmembrane helix</keyword>
<keyword evidence="1" id="KW-0472">Membrane</keyword>
<keyword evidence="1" id="KW-0812">Transmembrane</keyword>
<dbReference type="EMBL" id="CACRZD030000402">
    <property type="protein sequence ID" value="CAA6675772.1"/>
    <property type="molecule type" value="Genomic_DNA"/>
</dbReference>
<evidence type="ECO:0000313" key="2">
    <source>
        <dbReference type="EMBL" id="CAA6675772.1"/>
    </source>
</evidence>
<reference evidence="3" key="1">
    <citation type="journal article" date="2020" name="Sci. Rep.">
        <title>Chromosome-scale genome assembly for the duckweed Spirodela intermedia, integrating cytogenetic maps, PacBio and Oxford Nanopore libraries.</title>
        <authorList>
            <person name="Hoang P.T.N."/>
            <person name="Fiebig A."/>
            <person name="Novak P."/>
            <person name="Macas J."/>
            <person name="Cao H.X."/>
            <person name="Stepanenko A."/>
            <person name="Chen G."/>
            <person name="Borisjuk N."/>
            <person name="Scholz U."/>
            <person name="Schubert I."/>
        </authorList>
    </citation>
    <scope>NUCLEOTIDE SEQUENCE [LARGE SCALE GENOMIC DNA]</scope>
</reference>
<protein>
    <submittedName>
        <fullName evidence="2">Uncharacterized protein</fullName>
    </submittedName>
</protein>
<evidence type="ECO:0000313" key="3">
    <source>
        <dbReference type="Proteomes" id="UP001189122"/>
    </source>
</evidence>
<keyword evidence="3" id="KW-1185">Reference proteome</keyword>
<proteinExistence type="predicted"/>
<comment type="caution">
    <text evidence="2">The sequence shown here is derived from an EMBL/GenBank/DDBJ whole genome shotgun (WGS) entry which is preliminary data.</text>
</comment>
<organism evidence="2 3">
    <name type="scientific">Spirodela intermedia</name>
    <name type="common">Intermediate duckweed</name>
    <dbReference type="NCBI Taxonomy" id="51605"/>
    <lineage>
        <taxon>Eukaryota</taxon>
        <taxon>Viridiplantae</taxon>
        <taxon>Streptophyta</taxon>
        <taxon>Embryophyta</taxon>
        <taxon>Tracheophyta</taxon>
        <taxon>Spermatophyta</taxon>
        <taxon>Magnoliopsida</taxon>
        <taxon>Liliopsida</taxon>
        <taxon>Araceae</taxon>
        <taxon>Lemnoideae</taxon>
        <taxon>Spirodela</taxon>
    </lineage>
</organism>
<dbReference type="Proteomes" id="UP001189122">
    <property type="component" value="Unassembled WGS sequence"/>
</dbReference>
<sequence>MEGKWHTHAPIYPSHSSPYSRLLPTTLSTCLWAWLTGGSPSFCLSFIFLFLFHHLSQK</sequence>